<keyword evidence="5" id="KW-0999">Mitochondrion inner membrane</keyword>
<evidence type="ECO:0000256" key="12">
    <source>
        <dbReference type="RuleBase" id="RU365062"/>
    </source>
</evidence>
<keyword evidence="6" id="KW-0443">Lipid metabolism</keyword>
<reference evidence="14 15" key="1">
    <citation type="journal article" date="2018" name="Nat. Ecol. Evol.">
        <title>Pezizomycetes genomes reveal the molecular basis of ectomycorrhizal truffle lifestyle.</title>
        <authorList>
            <person name="Murat C."/>
            <person name="Payen T."/>
            <person name="Noel B."/>
            <person name="Kuo A."/>
            <person name="Morin E."/>
            <person name="Chen J."/>
            <person name="Kohler A."/>
            <person name="Krizsan K."/>
            <person name="Balestrini R."/>
            <person name="Da Silva C."/>
            <person name="Montanini B."/>
            <person name="Hainaut M."/>
            <person name="Levati E."/>
            <person name="Barry K.W."/>
            <person name="Belfiori B."/>
            <person name="Cichocki N."/>
            <person name="Clum A."/>
            <person name="Dockter R.B."/>
            <person name="Fauchery L."/>
            <person name="Guy J."/>
            <person name="Iotti M."/>
            <person name="Le Tacon F."/>
            <person name="Lindquist E.A."/>
            <person name="Lipzen A."/>
            <person name="Malagnac F."/>
            <person name="Mello A."/>
            <person name="Molinier V."/>
            <person name="Miyauchi S."/>
            <person name="Poulain J."/>
            <person name="Riccioni C."/>
            <person name="Rubini A."/>
            <person name="Sitrit Y."/>
            <person name="Splivallo R."/>
            <person name="Traeger S."/>
            <person name="Wang M."/>
            <person name="Zifcakova L."/>
            <person name="Wipf D."/>
            <person name="Zambonelli A."/>
            <person name="Paolocci F."/>
            <person name="Nowrousian M."/>
            <person name="Ottonello S."/>
            <person name="Baldrian P."/>
            <person name="Spatafora J.W."/>
            <person name="Henrissat B."/>
            <person name="Nagy L.G."/>
            <person name="Aury J.M."/>
            <person name="Wincker P."/>
            <person name="Grigoriev I.V."/>
            <person name="Bonfante P."/>
            <person name="Martin F.M."/>
        </authorList>
    </citation>
    <scope>NUCLEOTIDE SEQUENCE [LARGE SCALE GENOMIC DNA]</scope>
    <source>
        <strain evidence="14 15">CCBAS932</strain>
    </source>
</reference>
<evidence type="ECO:0000256" key="5">
    <source>
        <dbReference type="ARBA" id="ARBA00022792"/>
    </source>
</evidence>
<evidence type="ECO:0000256" key="9">
    <source>
        <dbReference type="ARBA" id="ARBA00023315"/>
    </source>
</evidence>
<dbReference type="CDD" id="cd07989">
    <property type="entry name" value="LPLAT_AGPAT-like"/>
    <property type="match status" value="1"/>
</dbReference>
<dbReference type="PANTHER" id="PTHR12497:SF0">
    <property type="entry name" value="TAFAZZIN"/>
    <property type="match status" value="1"/>
</dbReference>
<dbReference type="EMBL" id="ML119157">
    <property type="protein sequence ID" value="RPB08890.1"/>
    <property type="molecule type" value="Genomic_DNA"/>
</dbReference>
<dbReference type="PRINTS" id="PR00979">
    <property type="entry name" value="TAFAZZIN"/>
</dbReference>
<dbReference type="PANTHER" id="PTHR12497">
    <property type="entry name" value="TAZ PROTEIN TAFAZZIN"/>
    <property type="match status" value="1"/>
</dbReference>
<dbReference type="InterPro" id="IPR000872">
    <property type="entry name" value="Tafazzin"/>
</dbReference>
<keyword evidence="15" id="KW-1185">Reference proteome</keyword>
<dbReference type="GO" id="GO:0005741">
    <property type="term" value="C:mitochondrial outer membrane"/>
    <property type="evidence" value="ECO:0007669"/>
    <property type="project" value="UniProtKB-SubCell"/>
</dbReference>
<comment type="similarity">
    <text evidence="2 12">Belongs to the taffazin family.</text>
</comment>
<evidence type="ECO:0000256" key="7">
    <source>
        <dbReference type="ARBA" id="ARBA00023128"/>
    </source>
</evidence>
<dbReference type="AlphaFoldDB" id="A0A3N4KEG8"/>
<keyword evidence="9" id="KW-0012">Acyltransferase</keyword>
<evidence type="ECO:0000259" key="13">
    <source>
        <dbReference type="SMART" id="SM00563"/>
    </source>
</evidence>
<feature type="domain" description="Phospholipid/glycerol acyltransferase" evidence="13">
    <location>
        <begin position="60"/>
        <end position="193"/>
    </location>
</feature>
<gene>
    <name evidence="14" type="ORF">P167DRAFT_511486</name>
</gene>
<dbReference type="GO" id="GO:0007007">
    <property type="term" value="P:inner mitochondrial membrane organization"/>
    <property type="evidence" value="ECO:0007669"/>
    <property type="project" value="TreeGrafter"/>
</dbReference>
<dbReference type="SUPFAM" id="SSF69593">
    <property type="entry name" value="Glycerol-3-phosphate (1)-acyltransferase"/>
    <property type="match status" value="1"/>
</dbReference>
<evidence type="ECO:0000256" key="4">
    <source>
        <dbReference type="ARBA" id="ARBA00022787"/>
    </source>
</evidence>
<evidence type="ECO:0000313" key="14">
    <source>
        <dbReference type="EMBL" id="RPB08890.1"/>
    </source>
</evidence>
<evidence type="ECO:0000256" key="8">
    <source>
        <dbReference type="ARBA" id="ARBA00023136"/>
    </source>
</evidence>
<keyword evidence="4" id="KW-1000">Mitochondrion outer membrane</keyword>
<dbReference type="STRING" id="1392247.A0A3N4KEG8"/>
<dbReference type="InParanoid" id="A0A3N4KEG8"/>
<organism evidence="14 15">
    <name type="scientific">Morchella conica CCBAS932</name>
    <dbReference type="NCBI Taxonomy" id="1392247"/>
    <lineage>
        <taxon>Eukaryota</taxon>
        <taxon>Fungi</taxon>
        <taxon>Dikarya</taxon>
        <taxon>Ascomycota</taxon>
        <taxon>Pezizomycotina</taxon>
        <taxon>Pezizomycetes</taxon>
        <taxon>Pezizales</taxon>
        <taxon>Morchellaceae</taxon>
        <taxon>Morchella</taxon>
    </lineage>
</organism>
<dbReference type="Proteomes" id="UP000277580">
    <property type="component" value="Unassembled WGS sequence"/>
</dbReference>
<evidence type="ECO:0000256" key="1">
    <source>
        <dbReference type="ARBA" id="ARBA00004137"/>
    </source>
</evidence>
<dbReference type="Pfam" id="PF01553">
    <property type="entry name" value="Acyltransferase"/>
    <property type="match status" value="1"/>
</dbReference>
<proteinExistence type="inferred from homology"/>
<evidence type="ECO:0000313" key="15">
    <source>
        <dbReference type="Proteomes" id="UP000277580"/>
    </source>
</evidence>
<name>A0A3N4KEG8_9PEZI</name>
<dbReference type="GO" id="GO:0047184">
    <property type="term" value="F:1-acylglycerophosphocholine O-acyltransferase activity"/>
    <property type="evidence" value="ECO:0007669"/>
    <property type="project" value="TreeGrafter"/>
</dbReference>
<evidence type="ECO:0000256" key="11">
    <source>
        <dbReference type="ARBA" id="ARBA00047906"/>
    </source>
</evidence>
<keyword evidence="7" id="KW-0496">Mitochondrion</keyword>
<dbReference type="GO" id="GO:0005743">
    <property type="term" value="C:mitochondrial inner membrane"/>
    <property type="evidence" value="ECO:0007669"/>
    <property type="project" value="UniProtKB-SubCell"/>
</dbReference>
<protein>
    <recommendedName>
        <fullName evidence="12">Tafazzin family protein</fullName>
    </recommendedName>
</protein>
<comment type="subcellular location">
    <subcellularLocation>
        <location evidence="1">Mitochondrion inner membrane</location>
        <topology evidence="1">Peripheral membrane protein</topology>
        <orientation evidence="1">Intermembrane side</orientation>
    </subcellularLocation>
    <subcellularLocation>
        <location evidence="10">Mitochondrion outer membrane</location>
        <topology evidence="10">Peripheral membrane protein</topology>
        <orientation evidence="10">Intermembrane side</orientation>
    </subcellularLocation>
</comment>
<keyword evidence="8" id="KW-0472">Membrane</keyword>
<evidence type="ECO:0000256" key="6">
    <source>
        <dbReference type="ARBA" id="ARBA00023098"/>
    </source>
</evidence>
<dbReference type="SMART" id="SM00563">
    <property type="entry name" value="PlsC"/>
    <property type="match status" value="1"/>
</dbReference>
<dbReference type="GO" id="GO:0035965">
    <property type="term" value="P:cardiolipin acyl-chain remodeling"/>
    <property type="evidence" value="ECO:0007669"/>
    <property type="project" value="TreeGrafter"/>
</dbReference>
<sequence>MTVKASPVSLWRTAASTAAMATTGILSRLFLYGTQRVKVDGMDKFLELLKARRNERNAGLLTVSNHLSVLDDPLIWGLLPCSYMFSPRDLRYGLGSHDICFKNKALGSFFAAGQVLPTFRLHKDPRGGLFQPSISEAISLLDAPQHHWMHIFPEGRVHQNPKHEMRYFRWGVSRLLLEPAIQPSLVPMFITGFSDIMHESRGFPRFLPRVGKGVTLHVGEVVPDSRFLDLRSKWHDLKYRYCDDKEYLKTGKEAVELRIETTGRVREEVAKLRRRVGFPEEDEGAGKVETYRLQGMGMREGKLADGTWEKDT</sequence>
<keyword evidence="3" id="KW-0808">Transferase</keyword>
<dbReference type="InterPro" id="IPR002123">
    <property type="entry name" value="Plipid/glycerol_acylTrfase"/>
</dbReference>
<evidence type="ECO:0000256" key="2">
    <source>
        <dbReference type="ARBA" id="ARBA00010524"/>
    </source>
</evidence>
<dbReference type="FunCoup" id="A0A3N4KEG8">
    <property type="interactions" value="110"/>
</dbReference>
<evidence type="ECO:0000256" key="3">
    <source>
        <dbReference type="ARBA" id="ARBA00022679"/>
    </source>
</evidence>
<evidence type="ECO:0000256" key="10">
    <source>
        <dbReference type="ARBA" id="ARBA00024323"/>
    </source>
</evidence>
<dbReference type="OrthoDB" id="193467at2759"/>
<accession>A0A3N4KEG8</accession>
<comment type="catalytic activity">
    <reaction evidence="11">
        <text>1'-[1,2-diacyl-sn-glycero-3-phospho],3'-[1-acyl-sn-glycero-3-phospho]-glycerol + a 1,2-diacyl-sn-glycero-3-phosphocholine = a cardiolipin + a 1-acyl-sn-glycero-3-phosphocholine</text>
        <dbReference type="Rhea" id="RHEA:33731"/>
        <dbReference type="ChEBI" id="CHEBI:57643"/>
        <dbReference type="ChEBI" id="CHEBI:58168"/>
        <dbReference type="ChEBI" id="CHEBI:62237"/>
        <dbReference type="ChEBI" id="CHEBI:64743"/>
    </reaction>
    <physiologicalReaction direction="left-to-right" evidence="11">
        <dbReference type="Rhea" id="RHEA:33732"/>
    </physiologicalReaction>
    <physiologicalReaction direction="right-to-left" evidence="11">
        <dbReference type="Rhea" id="RHEA:33733"/>
    </physiologicalReaction>
</comment>